<protein>
    <submittedName>
        <fullName evidence="11">Divalent cation transporter</fullName>
    </submittedName>
</protein>
<dbReference type="Gene3D" id="3.10.580.10">
    <property type="entry name" value="CBS-domain"/>
    <property type="match status" value="1"/>
</dbReference>
<dbReference type="InterPro" id="IPR006667">
    <property type="entry name" value="SLC41_membr_dom"/>
</dbReference>
<accession>A0A151AE32</accession>
<keyword evidence="4 9" id="KW-0812">Transmembrane</keyword>
<dbReference type="InterPro" id="IPR038076">
    <property type="entry name" value="MgtE_N_sf"/>
</dbReference>
<dbReference type="Gene3D" id="1.25.60.10">
    <property type="entry name" value="MgtE N-terminal domain-like"/>
    <property type="match status" value="1"/>
</dbReference>
<evidence type="ECO:0000256" key="2">
    <source>
        <dbReference type="ARBA" id="ARBA00009749"/>
    </source>
</evidence>
<feature type="transmembrane region" description="Helical" evidence="9">
    <location>
        <begin position="255"/>
        <end position="273"/>
    </location>
</feature>
<organism evidence="11 12">
    <name type="scientific">Halalkalicoccus paucihalophilus</name>
    <dbReference type="NCBI Taxonomy" id="1008153"/>
    <lineage>
        <taxon>Archaea</taxon>
        <taxon>Methanobacteriati</taxon>
        <taxon>Methanobacteriota</taxon>
        <taxon>Stenosarchaea group</taxon>
        <taxon>Halobacteria</taxon>
        <taxon>Halobacteriales</taxon>
        <taxon>Halococcaceae</taxon>
        <taxon>Halalkalicoccus</taxon>
    </lineage>
</organism>
<dbReference type="Proteomes" id="UP000075321">
    <property type="component" value="Unassembled WGS sequence"/>
</dbReference>
<dbReference type="PATRIC" id="fig|1008153.3.peg.2658"/>
<sequence length="417" mass="45527">MTERSADIQQSIAVSPSPGEEFRTLPWAHQREVFFQFPESIQQAVVEDMDRHQLYRFVRRLDPDEATDVLGFATEKTQEAILRRLDDDRRTKIEFLLEFSPESAAGMMHLDYVTVESARSFRDVTARVRRYENRTGRFPRIFVTRDGTLLGELPGQALAMANADSEAITDYLHETPTVGFDSEQEEVLEVFRANPESTVAVLDEDETILGVIYAEDLLRLVEEEASNTLYEFTGVVEEESILDGPLAKIRNRYKWLIVNLGTAFLAAAVVGLFEDTIAAFTLLAVYMPVVAGMGGNAGTQSMAVTVRGLAFGQVSLSTGGRAVFNEILAGGANGAITGVIVAVIAAVFNQSPLLGVVLGVSMVLNLVIAGFFGTAIPLVLDRLEIDPATSATIFITTATDVLGFFVFLGLARTVLGI</sequence>
<feature type="domain" description="CBS" evidence="10">
    <location>
        <begin position="171"/>
        <end position="229"/>
    </location>
</feature>
<dbReference type="InterPro" id="IPR046342">
    <property type="entry name" value="CBS_dom_sf"/>
</dbReference>
<dbReference type="Pfam" id="PF03448">
    <property type="entry name" value="MgtE_N"/>
    <property type="match status" value="1"/>
</dbReference>
<dbReference type="Gene3D" id="1.10.357.20">
    <property type="entry name" value="SLC41 divalent cation transporters, integral membrane domain"/>
    <property type="match status" value="1"/>
</dbReference>
<keyword evidence="5" id="KW-0460">Magnesium</keyword>
<dbReference type="Pfam" id="PF01769">
    <property type="entry name" value="MgtE"/>
    <property type="match status" value="1"/>
</dbReference>
<reference evidence="11 12" key="1">
    <citation type="submission" date="2016-02" db="EMBL/GenBank/DDBJ databases">
        <title>Genome sequence of Halalkalicoccus paucihalophilus DSM 24557.</title>
        <authorList>
            <person name="Poehlein A."/>
            <person name="Daniel R."/>
        </authorList>
    </citation>
    <scope>NUCLEOTIDE SEQUENCE [LARGE SCALE GENOMIC DNA]</scope>
    <source>
        <strain evidence="11 12">DSM 24557</strain>
    </source>
</reference>
<gene>
    <name evidence="11" type="ORF">HAPAU_26060</name>
</gene>
<dbReference type="InterPro" id="IPR036739">
    <property type="entry name" value="SLC41_membr_dom_sf"/>
</dbReference>
<keyword evidence="6 9" id="KW-1133">Transmembrane helix</keyword>
<evidence type="ECO:0000313" key="11">
    <source>
        <dbReference type="EMBL" id="KYH25928.1"/>
    </source>
</evidence>
<dbReference type="GO" id="GO:0008324">
    <property type="term" value="F:monoatomic cation transmembrane transporter activity"/>
    <property type="evidence" value="ECO:0007669"/>
    <property type="project" value="InterPro"/>
</dbReference>
<keyword evidence="7 9" id="KW-0472">Membrane</keyword>
<evidence type="ECO:0000256" key="5">
    <source>
        <dbReference type="ARBA" id="ARBA00022842"/>
    </source>
</evidence>
<dbReference type="PROSITE" id="PS51371">
    <property type="entry name" value="CBS"/>
    <property type="match status" value="1"/>
</dbReference>
<feature type="transmembrane region" description="Helical" evidence="9">
    <location>
        <begin position="354"/>
        <end position="380"/>
    </location>
</feature>
<keyword evidence="3" id="KW-0813">Transport</keyword>
<evidence type="ECO:0000256" key="1">
    <source>
        <dbReference type="ARBA" id="ARBA00004141"/>
    </source>
</evidence>
<dbReference type="SMART" id="SM00924">
    <property type="entry name" value="MgtE_N"/>
    <property type="match status" value="1"/>
</dbReference>
<evidence type="ECO:0000259" key="10">
    <source>
        <dbReference type="PROSITE" id="PS51371"/>
    </source>
</evidence>
<evidence type="ECO:0000256" key="9">
    <source>
        <dbReference type="SAM" id="Phobius"/>
    </source>
</evidence>
<keyword evidence="8" id="KW-0129">CBS domain</keyword>
<evidence type="ECO:0000256" key="7">
    <source>
        <dbReference type="ARBA" id="ARBA00023136"/>
    </source>
</evidence>
<dbReference type="GO" id="GO:0016020">
    <property type="term" value="C:membrane"/>
    <property type="evidence" value="ECO:0007669"/>
    <property type="project" value="UniProtKB-SubCell"/>
</dbReference>
<dbReference type="EMBL" id="LTAZ01000005">
    <property type="protein sequence ID" value="KYH25928.1"/>
    <property type="molecule type" value="Genomic_DNA"/>
</dbReference>
<dbReference type="OrthoDB" id="167700at2157"/>
<name>A0A151AE32_9EURY</name>
<dbReference type="SUPFAM" id="SSF158791">
    <property type="entry name" value="MgtE N-terminal domain-like"/>
    <property type="match status" value="1"/>
</dbReference>
<evidence type="ECO:0000256" key="6">
    <source>
        <dbReference type="ARBA" id="ARBA00022989"/>
    </source>
</evidence>
<feature type="transmembrane region" description="Helical" evidence="9">
    <location>
        <begin position="392"/>
        <end position="411"/>
    </location>
</feature>
<evidence type="ECO:0000256" key="3">
    <source>
        <dbReference type="ARBA" id="ARBA00022448"/>
    </source>
</evidence>
<dbReference type="PANTHER" id="PTHR41394:SF5">
    <property type="entry name" value="SLC41A_MGTE INTEGRAL MEMBRANE DOMAIN-CONTAINING PROTEIN"/>
    <property type="match status" value="1"/>
</dbReference>
<dbReference type="AlphaFoldDB" id="A0A151AE32"/>
<dbReference type="SUPFAM" id="SSF161093">
    <property type="entry name" value="MgtE membrane domain-like"/>
    <property type="match status" value="1"/>
</dbReference>
<dbReference type="SUPFAM" id="SSF54631">
    <property type="entry name" value="CBS-domain pair"/>
    <property type="match status" value="1"/>
</dbReference>
<feature type="transmembrane region" description="Helical" evidence="9">
    <location>
        <begin position="327"/>
        <end position="348"/>
    </location>
</feature>
<dbReference type="Pfam" id="PF00571">
    <property type="entry name" value="CBS"/>
    <property type="match status" value="1"/>
</dbReference>
<evidence type="ECO:0000256" key="4">
    <source>
        <dbReference type="ARBA" id="ARBA00022692"/>
    </source>
</evidence>
<dbReference type="InterPro" id="IPR006668">
    <property type="entry name" value="Mg_transptr_MgtE_intracell_dom"/>
</dbReference>
<dbReference type="InterPro" id="IPR000644">
    <property type="entry name" value="CBS_dom"/>
</dbReference>
<proteinExistence type="inferred from homology"/>
<comment type="caution">
    <text evidence="11">The sequence shown here is derived from an EMBL/GenBank/DDBJ whole genome shotgun (WGS) entry which is preliminary data.</text>
</comment>
<evidence type="ECO:0000313" key="12">
    <source>
        <dbReference type="Proteomes" id="UP000075321"/>
    </source>
</evidence>
<evidence type="ECO:0000256" key="8">
    <source>
        <dbReference type="PROSITE-ProRule" id="PRU00703"/>
    </source>
</evidence>
<comment type="similarity">
    <text evidence="2">Belongs to the SLC41A transporter family.</text>
</comment>
<keyword evidence="12" id="KW-1185">Reference proteome</keyword>
<dbReference type="RefSeq" id="WP_066383094.1">
    <property type="nucleotide sequence ID" value="NZ_LTAZ01000005.1"/>
</dbReference>
<comment type="subcellular location">
    <subcellularLocation>
        <location evidence="1">Membrane</location>
        <topology evidence="1">Multi-pass membrane protein</topology>
    </subcellularLocation>
</comment>
<dbReference type="PANTHER" id="PTHR41394">
    <property type="entry name" value="MAGNESIUM TRANSPORTER MGTE"/>
    <property type="match status" value="1"/>
</dbReference>